<dbReference type="SMART" id="SM00382">
    <property type="entry name" value="AAA"/>
    <property type="match status" value="1"/>
</dbReference>
<dbReference type="InterPro" id="IPR046342">
    <property type="entry name" value="CBS_dom_sf"/>
</dbReference>
<dbReference type="Gene3D" id="3.40.50.300">
    <property type="entry name" value="P-loop containing nucleotide triphosphate hydrolases"/>
    <property type="match status" value="1"/>
</dbReference>
<dbReference type="Proteomes" id="UP000005695">
    <property type="component" value="Unassembled WGS sequence"/>
</dbReference>
<dbReference type="PROSITE" id="PS50893">
    <property type="entry name" value="ABC_TRANSPORTER_2"/>
    <property type="match status" value="1"/>
</dbReference>
<name>Q1K384_DESA6</name>
<dbReference type="InterPro" id="IPR027417">
    <property type="entry name" value="P-loop_NTPase"/>
</dbReference>
<keyword evidence="3" id="KW-0547">Nucleotide-binding</keyword>
<dbReference type="SUPFAM" id="SSF54631">
    <property type="entry name" value="CBS-domain pair"/>
    <property type="match status" value="1"/>
</dbReference>
<dbReference type="Gene3D" id="3.10.580.10">
    <property type="entry name" value="CBS-domain"/>
    <property type="match status" value="1"/>
</dbReference>
<dbReference type="InterPro" id="IPR005892">
    <property type="entry name" value="Gly-betaine_transp_ATP-bd"/>
</dbReference>
<evidence type="ECO:0000256" key="3">
    <source>
        <dbReference type="ARBA" id="ARBA00022741"/>
    </source>
</evidence>
<dbReference type="EMBL" id="AAEW02000002">
    <property type="protein sequence ID" value="EAT17090.1"/>
    <property type="molecule type" value="Genomic_DNA"/>
</dbReference>
<organism evidence="7 8">
    <name type="scientific">Desulfuromonas acetoxidans (strain DSM 684 / 11070)</name>
    <dbReference type="NCBI Taxonomy" id="281689"/>
    <lineage>
        <taxon>Bacteria</taxon>
        <taxon>Pseudomonadati</taxon>
        <taxon>Thermodesulfobacteriota</taxon>
        <taxon>Desulfuromonadia</taxon>
        <taxon>Desulfuromonadales</taxon>
        <taxon>Desulfuromonadaceae</taxon>
        <taxon>Desulfuromonas</taxon>
    </lineage>
</organism>
<dbReference type="CDD" id="cd09831">
    <property type="entry name" value="CBS_pair_ABC_Gly_Pro_assoc"/>
    <property type="match status" value="1"/>
</dbReference>
<proteinExistence type="inferred from homology"/>
<evidence type="ECO:0000256" key="5">
    <source>
        <dbReference type="SAM" id="MobiDB-lite"/>
    </source>
</evidence>
<reference evidence="7" key="1">
    <citation type="submission" date="2006-05" db="EMBL/GenBank/DDBJ databases">
        <title>Annotation of the draft genome assembly of Desulfuromonas acetoxidans DSM 684.</title>
        <authorList>
            <consortium name="US DOE Joint Genome Institute (JGI-ORNL)"/>
            <person name="Larimer F."/>
            <person name="Land M."/>
            <person name="Hauser L."/>
        </authorList>
    </citation>
    <scope>NUCLEOTIDE SEQUENCE [LARGE SCALE GENOMIC DNA]</scope>
    <source>
        <strain evidence="7">DSM 684</strain>
    </source>
</reference>
<keyword evidence="4" id="KW-0067">ATP-binding</keyword>
<evidence type="ECO:0000256" key="2">
    <source>
        <dbReference type="ARBA" id="ARBA00022448"/>
    </source>
</evidence>
<evidence type="ECO:0000313" key="8">
    <source>
        <dbReference type="Proteomes" id="UP000005695"/>
    </source>
</evidence>
<gene>
    <name evidence="7" type="ORF">Dace_2956</name>
</gene>
<feature type="compositionally biased region" description="Polar residues" evidence="5">
    <location>
        <begin position="427"/>
        <end position="442"/>
    </location>
</feature>
<feature type="domain" description="ABC transporter" evidence="6">
    <location>
        <begin position="51"/>
        <end position="287"/>
    </location>
</feature>
<sequence length="442" mass="49264">MVLLTSIMQGLVCLEPRKVYAMDEVKVRVENLYKIFGPQPKKVMSLVEQGLTKEEIFERTGATVGVQNASFHINRGEIFVIMGLSGSGKSTMVRMLNRLIEPTSGKIWIDDEELTSMSQDKLIQTRRRKMSMVFQSFALMPHLTVLDNAALGLEISGTDKKERHERAMAALEQVGLEARHASLPSELSGGMQQRVGLARGLAVDPDILLMDEAFSALDPLIRTEMQDELLNLQAKSQRTIVFISHDLDEAMRIGDRIAIMEGGNVVQVGTPEEILQQPANDYVKAFFRGVDPTNILKAEDIARNTQVTVIRHTGEGPRAALQRLISHDRDYGYVLDAQRRFLGVVSTESLRNLIEDSPETKQLDAAFLADATTGRAEDSMQDILAEVVNRPWPLPIIGEDARYLGVISKNQFLRTLQRNHNDEEADSVTQVPDKNTTKGGDQ</sequence>
<evidence type="ECO:0000256" key="1">
    <source>
        <dbReference type="ARBA" id="ARBA00005417"/>
    </source>
</evidence>
<evidence type="ECO:0000256" key="4">
    <source>
        <dbReference type="ARBA" id="ARBA00022840"/>
    </source>
</evidence>
<dbReference type="GO" id="GO:0006970">
    <property type="term" value="P:response to osmotic stress"/>
    <property type="evidence" value="ECO:0007669"/>
    <property type="project" value="UniProtKB-ARBA"/>
</dbReference>
<dbReference type="GO" id="GO:0031460">
    <property type="term" value="P:glycine betaine transport"/>
    <property type="evidence" value="ECO:0007669"/>
    <property type="project" value="InterPro"/>
</dbReference>
<dbReference type="GO" id="GO:0005524">
    <property type="term" value="F:ATP binding"/>
    <property type="evidence" value="ECO:0007669"/>
    <property type="project" value="UniProtKB-KW"/>
</dbReference>
<dbReference type="NCBIfam" id="TIGR01186">
    <property type="entry name" value="proV"/>
    <property type="match status" value="1"/>
</dbReference>
<accession>Q1K384</accession>
<dbReference type="PANTHER" id="PTHR43869:SF1">
    <property type="entry name" value="GLYCINE BETAINE_PROLINE BETAINE TRANSPORT SYSTEM ATP-BINDING PROTEIN PROV"/>
    <property type="match status" value="1"/>
</dbReference>
<comment type="caution">
    <text evidence="7">The sequence shown here is derived from an EMBL/GenBank/DDBJ whole genome shotgun (WGS) entry which is preliminary data.</text>
</comment>
<dbReference type="NCBIfam" id="NF007480">
    <property type="entry name" value="PRK10070.1"/>
    <property type="match status" value="1"/>
</dbReference>
<dbReference type="InterPro" id="IPR051921">
    <property type="entry name" value="ABC_osmolyte_uptake_ATP-bind"/>
</dbReference>
<dbReference type="AlphaFoldDB" id="Q1K384"/>
<comment type="similarity">
    <text evidence="1">Belongs to the ABC transporter superfamily.</text>
</comment>
<dbReference type="PANTHER" id="PTHR43869">
    <property type="entry name" value="GLYCINE BETAINE/PROLINE BETAINE TRANSPORT SYSTEM ATP-BINDING PROTEIN PROV"/>
    <property type="match status" value="1"/>
</dbReference>
<dbReference type="CDD" id="cd03294">
    <property type="entry name" value="ABC_Pro_Gly_Betaine"/>
    <property type="match status" value="1"/>
</dbReference>
<keyword evidence="8" id="KW-1185">Reference proteome</keyword>
<evidence type="ECO:0000313" key="7">
    <source>
        <dbReference type="EMBL" id="EAT17090.1"/>
    </source>
</evidence>
<protein>
    <submittedName>
        <fullName evidence="7">Glycine betaine/L-proline transport ATP binding subunit</fullName>
    </submittedName>
</protein>
<dbReference type="Pfam" id="PF00005">
    <property type="entry name" value="ABC_tran"/>
    <property type="match status" value="1"/>
</dbReference>
<dbReference type="InterPro" id="IPR017871">
    <property type="entry name" value="ABC_transporter-like_CS"/>
</dbReference>
<dbReference type="PROSITE" id="PS00211">
    <property type="entry name" value="ABC_TRANSPORTER_1"/>
    <property type="match status" value="1"/>
</dbReference>
<dbReference type="FunFam" id="3.40.50.300:FF:000201">
    <property type="entry name" value="Glycine betaine/L-proline ABC transporter ATP-binding protein"/>
    <property type="match status" value="1"/>
</dbReference>
<evidence type="ECO:0000259" key="6">
    <source>
        <dbReference type="PROSITE" id="PS50893"/>
    </source>
</evidence>
<dbReference type="InterPro" id="IPR003439">
    <property type="entry name" value="ABC_transporter-like_ATP-bd"/>
</dbReference>
<feature type="region of interest" description="Disordered" evidence="5">
    <location>
        <begin position="419"/>
        <end position="442"/>
    </location>
</feature>
<dbReference type="GO" id="GO:0016887">
    <property type="term" value="F:ATP hydrolysis activity"/>
    <property type="evidence" value="ECO:0007669"/>
    <property type="project" value="InterPro"/>
</dbReference>
<dbReference type="InterPro" id="IPR003593">
    <property type="entry name" value="AAA+_ATPase"/>
</dbReference>
<reference evidence="7" key="2">
    <citation type="submission" date="2006-05" db="EMBL/GenBank/DDBJ databases">
        <title>Sequencing of the draft genome and assembly of Desulfuromonas acetoxidans DSM 684.</title>
        <authorList>
            <consortium name="US DOE Joint Genome Institute (JGI-PGF)"/>
            <person name="Copeland A."/>
            <person name="Lucas S."/>
            <person name="Lapidus A."/>
            <person name="Barry K."/>
            <person name="Detter J.C."/>
            <person name="Glavina del Rio T."/>
            <person name="Hammon N."/>
            <person name="Israni S."/>
            <person name="Dalin E."/>
            <person name="Tice H."/>
            <person name="Bruce D."/>
            <person name="Pitluck S."/>
            <person name="Richardson P."/>
        </authorList>
    </citation>
    <scope>NUCLEOTIDE SEQUENCE [LARGE SCALE GENOMIC DNA]</scope>
    <source>
        <strain evidence="7">DSM 684</strain>
    </source>
</reference>
<dbReference type="SUPFAM" id="SSF52540">
    <property type="entry name" value="P-loop containing nucleoside triphosphate hydrolases"/>
    <property type="match status" value="1"/>
</dbReference>
<dbReference type="GO" id="GO:0016020">
    <property type="term" value="C:membrane"/>
    <property type="evidence" value="ECO:0007669"/>
    <property type="project" value="InterPro"/>
</dbReference>
<keyword evidence="2" id="KW-0813">Transport</keyword>